<evidence type="ECO:0000256" key="1">
    <source>
        <dbReference type="ARBA" id="ARBA00000832"/>
    </source>
</evidence>
<evidence type="ECO:0000313" key="11">
    <source>
        <dbReference type="Proteomes" id="UP000030980"/>
    </source>
</evidence>
<keyword evidence="7" id="KW-0378">Hydrolase</keyword>
<dbReference type="EC" id="3.1.1.31" evidence="5 7"/>
<dbReference type="NCBIfam" id="TIGR01198">
    <property type="entry name" value="pgl"/>
    <property type="match status" value="1"/>
</dbReference>
<evidence type="ECO:0000259" key="8">
    <source>
        <dbReference type="Pfam" id="PF01182"/>
    </source>
</evidence>
<comment type="catalytic activity">
    <reaction evidence="1 7">
        <text>6-phospho-D-glucono-1,5-lactone + H2O = 6-phospho-D-gluconate + H(+)</text>
        <dbReference type="Rhea" id="RHEA:12556"/>
        <dbReference type="ChEBI" id="CHEBI:15377"/>
        <dbReference type="ChEBI" id="CHEBI:15378"/>
        <dbReference type="ChEBI" id="CHEBI:57955"/>
        <dbReference type="ChEBI" id="CHEBI:58759"/>
        <dbReference type="EC" id="3.1.1.31"/>
    </reaction>
</comment>
<evidence type="ECO:0000256" key="2">
    <source>
        <dbReference type="ARBA" id="ARBA00002681"/>
    </source>
</evidence>
<evidence type="ECO:0000256" key="4">
    <source>
        <dbReference type="ARBA" id="ARBA00010662"/>
    </source>
</evidence>
<organism evidence="9 11">
    <name type="scientific">Pseudomonas flexibilis</name>
    <dbReference type="NCBI Taxonomy" id="706570"/>
    <lineage>
        <taxon>Bacteria</taxon>
        <taxon>Pseudomonadati</taxon>
        <taxon>Pseudomonadota</taxon>
        <taxon>Gammaproteobacteria</taxon>
        <taxon>Pseudomonadales</taxon>
        <taxon>Pseudomonadaceae</taxon>
        <taxon>Pseudomonas</taxon>
    </lineage>
</organism>
<dbReference type="EMBL" id="JTAK01000001">
    <property type="protein sequence ID" value="KHO66217.1"/>
    <property type="molecule type" value="Genomic_DNA"/>
</dbReference>
<evidence type="ECO:0000256" key="5">
    <source>
        <dbReference type="ARBA" id="ARBA00013198"/>
    </source>
</evidence>
<dbReference type="Pfam" id="PF01182">
    <property type="entry name" value="Glucosamine_iso"/>
    <property type="match status" value="1"/>
</dbReference>
<dbReference type="GO" id="GO:0005975">
    <property type="term" value="P:carbohydrate metabolic process"/>
    <property type="evidence" value="ECO:0007669"/>
    <property type="project" value="UniProtKB-UniRule"/>
</dbReference>
<dbReference type="InterPro" id="IPR006148">
    <property type="entry name" value="Glc/Gal-6P_isomerase"/>
</dbReference>
<dbReference type="OrthoDB" id="9810967at2"/>
<dbReference type="RefSeq" id="WP_039562917.1">
    <property type="nucleotide sequence ID" value="NZ_FMUP01000007.1"/>
</dbReference>
<evidence type="ECO:0000313" key="9">
    <source>
        <dbReference type="EMBL" id="KHO66217.1"/>
    </source>
</evidence>
<evidence type="ECO:0000313" key="12">
    <source>
        <dbReference type="Proteomes" id="UP000186079"/>
    </source>
</evidence>
<comment type="pathway">
    <text evidence="3 7">Carbohydrate degradation; pentose phosphate pathway; D-ribulose 5-phosphate from D-glucose 6-phosphate (oxidative stage): step 2/3.</text>
</comment>
<dbReference type="PATRIC" id="fig|706570.3.peg.3479"/>
<dbReference type="Proteomes" id="UP000030980">
    <property type="component" value="Unassembled WGS sequence"/>
</dbReference>
<dbReference type="PANTHER" id="PTHR11054:SF0">
    <property type="entry name" value="6-PHOSPHOGLUCONOLACTONASE"/>
    <property type="match status" value="1"/>
</dbReference>
<keyword evidence="11" id="KW-1185">Reference proteome</keyword>
<dbReference type="AlphaFoldDB" id="A0A0B2D4A9"/>
<evidence type="ECO:0000256" key="7">
    <source>
        <dbReference type="RuleBase" id="RU365095"/>
    </source>
</evidence>
<feature type="domain" description="Glucosamine/galactosamine-6-phosphate isomerase" evidence="8">
    <location>
        <begin position="18"/>
        <end position="227"/>
    </location>
</feature>
<sequence>MIYLLDLPLDVVAHSHSDAARSAQQLAETVAEALREAIESHGRASLVVSGGRSPVAFFQCLSRAELDWSQVVVSLADERWVDPRSTQSNEYLVCNYLLQGRAASASFIGLHQPADSLEAAAEAAESALEALPQPIDVLVLGMGEDGHTASLFPDSPNLAQALDPEGSRRCLPMQAPTEPRERLTLTAPMLLAARHQLLVISGTAKVETLRRAIAGNDVREMPIRAFLHYPLEIHWHPE</sequence>
<dbReference type="PANTHER" id="PTHR11054">
    <property type="entry name" value="6-PHOSPHOGLUCONOLACTONASE"/>
    <property type="match status" value="1"/>
</dbReference>
<reference evidence="9 11" key="1">
    <citation type="submission" date="2014-11" db="EMBL/GenBank/DDBJ databases">
        <title>Genome sequence of Pseudomonas tuomuerensis JCM 14085.</title>
        <authorList>
            <person name="Shin S.-K."/>
            <person name="Yi H."/>
        </authorList>
    </citation>
    <scope>NUCLEOTIDE SEQUENCE [LARGE SCALE GENOMIC DNA]</scope>
    <source>
        <strain evidence="9 11">JCM 14085</strain>
    </source>
</reference>
<dbReference type="UniPathway" id="UPA00115">
    <property type="reaction ID" value="UER00409"/>
</dbReference>
<proteinExistence type="inferred from homology"/>
<dbReference type="CDD" id="cd01400">
    <property type="entry name" value="6PGL"/>
    <property type="match status" value="1"/>
</dbReference>
<dbReference type="SUPFAM" id="SSF100950">
    <property type="entry name" value="NagB/RpiA/CoA transferase-like"/>
    <property type="match status" value="1"/>
</dbReference>
<accession>A0A0B2D4A9</accession>
<evidence type="ECO:0000313" key="10">
    <source>
        <dbReference type="EMBL" id="SIR11795.1"/>
    </source>
</evidence>
<dbReference type="STRING" id="706570.PT85_01175"/>
<dbReference type="EMBL" id="FTMC01000015">
    <property type="protein sequence ID" value="SIR11795.1"/>
    <property type="molecule type" value="Genomic_DNA"/>
</dbReference>
<dbReference type="Gene3D" id="3.40.50.1360">
    <property type="match status" value="1"/>
</dbReference>
<comment type="function">
    <text evidence="2 7">Hydrolysis of 6-phosphogluconolactone to 6-phosphogluconate.</text>
</comment>
<reference evidence="10 12" key="2">
    <citation type="submission" date="2017-01" db="EMBL/GenBank/DDBJ databases">
        <authorList>
            <person name="Mah S.A."/>
            <person name="Swanson W.J."/>
            <person name="Moy G.W."/>
            <person name="Vacquier V.D."/>
        </authorList>
    </citation>
    <scope>NUCLEOTIDE SEQUENCE [LARGE SCALE GENOMIC DNA]</scope>
    <source>
        <strain evidence="10 12">ATCC 29606</strain>
    </source>
</reference>
<dbReference type="InterPro" id="IPR037171">
    <property type="entry name" value="NagB/RpiA_transferase-like"/>
</dbReference>
<protein>
    <recommendedName>
        <fullName evidence="6 7">6-phosphogluconolactonase</fullName>
        <shortName evidence="7">6PGL</shortName>
        <ecNumber evidence="5 7">3.1.1.31</ecNumber>
    </recommendedName>
</protein>
<evidence type="ECO:0000256" key="3">
    <source>
        <dbReference type="ARBA" id="ARBA00004961"/>
    </source>
</evidence>
<name>A0A0B2D4A9_9PSED</name>
<dbReference type="InterPro" id="IPR005900">
    <property type="entry name" value="6-phosphogluconolactonase_DevB"/>
</dbReference>
<evidence type="ECO:0000256" key="6">
    <source>
        <dbReference type="ARBA" id="ARBA00020337"/>
    </source>
</evidence>
<comment type="similarity">
    <text evidence="4 7">Belongs to the glucosamine/galactosamine-6-phosphate isomerase family. 6-phosphogluconolactonase subfamily.</text>
</comment>
<gene>
    <name evidence="7" type="primary">pgl</name>
    <name evidence="9" type="ORF">PT85_01175</name>
    <name evidence="10" type="ORF">SAMN05421672_1152</name>
</gene>
<dbReference type="Proteomes" id="UP000186079">
    <property type="component" value="Unassembled WGS sequence"/>
</dbReference>
<dbReference type="GO" id="GO:0006098">
    <property type="term" value="P:pentose-phosphate shunt"/>
    <property type="evidence" value="ECO:0007669"/>
    <property type="project" value="UniProtKB-UniPathway"/>
</dbReference>
<dbReference type="GO" id="GO:0017057">
    <property type="term" value="F:6-phosphogluconolactonase activity"/>
    <property type="evidence" value="ECO:0007669"/>
    <property type="project" value="UniProtKB-UniRule"/>
</dbReference>
<accession>A0A0B3C3Y1</accession>
<dbReference type="InterPro" id="IPR039104">
    <property type="entry name" value="6PGL"/>
</dbReference>